<gene>
    <name evidence="10" type="ordered locus">Desru_1728</name>
</gene>
<evidence type="ECO:0000256" key="6">
    <source>
        <dbReference type="ARBA" id="ARBA00023125"/>
    </source>
</evidence>
<protein>
    <submittedName>
        <fullName evidence="10">Regulatory protein DeoR</fullName>
    </submittedName>
</protein>
<dbReference type="GO" id="GO:0003700">
    <property type="term" value="F:DNA-binding transcription factor activity"/>
    <property type="evidence" value="ECO:0007669"/>
    <property type="project" value="InterPro"/>
</dbReference>
<dbReference type="NCBIfam" id="NF003359">
    <property type="entry name" value="PRK04424.1"/>
    <property type="match status" value="1"/>
</dbReference>
<dbReference type="GO" id="GO:0045717">
    <property type="term" value="P:negative regulation of fatty acid biosynthetic process"/>
    <property type="evidence" value="ECO:0007669"/>
    <property type="project" value="InterPro"/>
</dbReference>
<dbReference type="eggNOG" id="COG2050">
    <property type="taxonomic scope" value="Bacteria"/>
</dbReference>
<dbReference type="InterPro" id="IPR036390">
    <property type="entry name" value="WH_DNA-bd_sf"/>
</dbReference>
<keyword evidence="5" id="KW-0443">Lipid metabolism</keyword>
<reference evidence="11" key="1">
    <citation type="submission" date="2011-05" db="EMBL/GenBank/DDBJ databases">
        <title>Complete sequence of Desulfotomaculum ruminis DSM 2154.</title>
        <authorList>
            <person name="Lucas S."/>
            <person name="Copeland A."/>
            <person name="Lapidus A."/>
            <person name="Cheng J.-F."/>
            <person name="Goodwin L."/>
            <person name="Pitluck S."/>
            <person name="Lu M."/>
            <person name="Detter J.C."/>
            <person name="Han C."/>
            <person name="Tapia R."/>
            <person name="Land M."/>
            <person name="Hauser L."/>
            <person name="Kyrpides N."/>
            <person name="Ivanova N."/>
            <person name="Mikhailova N."/>
            <person name="Pagani I."/>
            <person name="Stams A.J.M."/>
            <person name="Plugge C.M."/>
            <person name="Muyzer G."/>
            <person name="Kuever J."/>
            <person name="Parshina S.N."/>
            <person name="Ivanova A.E."/>
            <person name="Nazina T.N."/>
            <person name="Brambilla E."/>
            <person name="Spring S."/>
            <person name="Klenk H.-P."/>
            <person name="Woyke T."/>
        </authorList>
    </citation>
    <scope>NUCLEOTIDE SEQUENCE [LARGE SCALE GENOMIC DNA]</scope>
    <source>
        <strain evidence="11">ATCC 23193 / DSM 2154 / NCIB 8452 / DL</strain>
    </source>
</reference>
<dbReference type="GO" id="GO:0003677">
    <property type="term" value="F:DNA binding"/>
    <property type="evidence" value="ECO:0007669"/>
    <property type="project" value="UniProtKB-KW"/>
</dbReference>
<keyword evidence="1" id="KW-0678">Repressor</keyword>
<accession>F6DSZ8</accession>
<name>F6DSZ8_DESRL</name>
<dbReference type="Gene3D" id="3.10.129.10">
    <property type="entry name" value="Hotdog Thioesterase"/>
    <property type="match status" value="1"/>
</dbReference>
<evidence type="ECO:0000256" key="3">
    <source>
        <dbReference type="ARBA" id="ARBA00022832"/>
    </source>
</evidence>
<keyword evidence="8" id="KW-0804">Transcription</keyword>
<keyword evidence="2" id="KW-0444">Lipid biosynthesis</keyword>
<dbReference type="InterPro" id="IPR001034">
    <property type="entry name" value="DeoR_HTH"/>
</dbReference>
<evidence type="ECO:0000256" key="1">
    <source>
        <dbReference type="ARBA" id="ARBA00022491"/>
    </source>
</evidence>
<evidence type="ECO:0000256" key="8">
    <source>
        <dbReference type="ARBA" id="ARBA00023163"/>
    </source>
</evidence>
<dbReference type="OrthoDB" id="1706183at2"/>
<dbReference type="STRING" id="696281.Desru_1728"/>
<evidence type="ECO:0000256" key="2">
    <source>
        <dbReference type="ARBA" id="ARBA00022516"/>
    </source>
</evidence>
<reference evidence="10 11" key="2">
    <citation type="journal article" date="2012" name="Stand. Genomic Sci.">
        <title>Complete genome sequence of the sulfate-reducing firmicute Desulfotomaculum ruminis type strain (DL(T)).</title>
        <authorList>
            <person name="Spring S."/>
            <person name="Visser M."/>
            <person name="Lu M."/>
            <person name="Copeland A."/>
            <person name="Lapidus A."/>
            <person name="Lucas S."/>
            <person name="Cheng J.F."/>
            <person name="Han C."/>
            <person name="Tapia R."/>
            <person name="Goodwin L.A."/>
            <person name="Pitluck S."/>
            <person name="Ivanova N."/>
            <person name="Land M."/>
            <person name="Hauser L."/>
            <person name="Larimer F."/>
            <person name="Rohde M."/>
            <person name="Goker M."/>
            <person name="Detter J.C."/>
            <person name="Kyrpides N.C."/>
            <person name="Woyke T."/>
            <person name="Schaap P.J."/>
            <person name="Plugge C.M."/>
            <person name="Muyzer G."/>
            <person name="Kuever J."/>
            <person name="Pereira I.A."/>
            <person name="Parshina S.N."/>
            <person name="Bernier-Latmani R."/>
            <person name="Stams A.J."/>
            <person name="Klenk H.P."/>
        </authorList>
    </citation>
    <scope>NUCLEOTIDE SEQUENCE [LARGE SCALE GENOMIC DNA]</scope>
    <source>
        <strain evidence="11">ATCC 23193 / DSM 2154 / NCIB 8452 / DL</strain>
    </source>
</reference>
<evidence type="ECO:0000256" key="5">
    <source>
        <dbReference type="ARBA" id="ARBA00023098"/>
    </source>
</evidence>
<dbReference type="PROSITE" id="PS51000">
    <property type="entry name" value="HTH_DEOR_2"/>
    <property type="match status" value="1"/>
</dbReference>
<keyword evidence="4" id="KW-0805">Transcription regulation</keyword>
<dbReference type="GO" id="GO:0006633">
    <property type="term" value="P:fatty acid biosynthetic process"/>
    <property type="evidence" value="ECO:0007669"/>
    <property type="project" value="UniProtKB-KW"/>
</dbReference>
<dbReference type="Pfam" id="PF08220">
    <property type="entry name" value="HTH_DeoR"/>
    <property type="match status" value="1"/>
</dbReference>
<evidence type="ECO:0000259" key="9">
    <source>
        <dbReference type="PROSITE" id="PS51000"/>
    </source>
</evidence>
<sequence>MARGGNRKVQRQERLVRYLAHNPLLTDEELAELFGVSIQTIRLDRTELKIPELRKRMKTALKGDLPLRSLGSDEVFGDLLDIAVGQYAVSMLTITPEMTFRKNLVARGHHLFAQANSLAVAVIDAEVALTGSARVLFKLPVKAGQKIVARAQIRNQQDHKYMVRVVSRVEDAIVFEGIFTVFALEEEGIV</sequence>
<proteinExistence type="predicted"/>
<keyword evidence="11" id="KW-1185">Reference proteome</keyword>
<keyword evidence="7" id="KW-0275">Fatty acid biosynthesis</keyword>
<dbReference type="SUPFAM" id="SSF54637">
    <property type="entry name" value="Thioesterase/thiol ester dehydrase-isomerase"/>
    <property type="match status" value="1"/>
</dbReference>
<dbReference type="Gene3D" id="1.10.10.10">
    <property type="entry name" value="Winged helix-like DNA-binding domain superfamily/Winged helix DNA-binding domain"/>
    <property type="match status" value="1"/>
</dbReference>
<evidence type="ECO:0000313" key="10">
    <source>
        <dbReference type="EMBL" id="AEG59992.1"/>
    </source>
</evidence>
<dbReference type="RefSeq" id="WP_013841756.1">
    <property type="nucleotide sequence ID" value="NC_015589.1"/>
</dbReference>
<dbReference type="InterPro" id="IPR029069">
    <property type="entry name" value="HotDog_dom_sf"/>
</dbReference>
<keyword evidence="6" id="KW-0238">DNA-binding</keyword>
<dbReference type="SUPFAM" id="SSF46785">
    <property type="entry name" value="Winged helix' DNA-binding domain"/>
    <property type="match status" value="1"/>
</dbReference>
<dbReference type="EMBL" id="CP002780">
    <property type="protein sequence ID" value="AEG59992.1"/>
    <property type="molecule type" value="Genomic_DNA"/>
</dbReference>
<dbReference type="InterPro" id="IPR017275">
    <property type="entry name" value="Transcription_factor_FapR"/>
</dbReference>
<evidence type="ECO:0000256" key="7">
    <source>
        <dbReference type="ARBA" id="ARBA00023160"/>
    </source>
</evidence>
<dbReference type="PIRSF" id="PIRSF037733">
    <property type="entry name" value="Transcription_factor_FapR"/>
    <property type="match status" value="1"/>
</dbReference>
<evidence type="ECO:0000313" key="11">
    <source>
        <dbReference type="Proteomes" id="UP000009234"/>
    </source>
</evidence>
<keyword evidence="3" id="KW-0276">Fatty acid metabolism</keyword>
<dbReference type="AlphaFoldDB" id="F6DSZ8"/>
<dbReference type="KEGG" id="dru:Desru_1728"/>
<evidence type="ECO:0000256" key="4">
    <source>
        <dbReference type="ARBA" id="ARBA00023015"/>
    </source>
</evidence>
<organism evidence="10 11">
    <name type="scientific">Desulforamulus ruminis (strain ATCC 23193 / DSM 2154 / NCIMB 8452 / DL)</name>
    <name type="common">Desulfotomaculum ruminis</name>
    <dbReference type="NCBI Taxonomy" id="696281"/>
    <lineage>
        <taxon>Bacteria</taxon>
        <taxon>Bacillati</taxon>
        <taxon>Bacillota</taxon>
        <taxon>Clostridia</taxon>
        <taxon>Eubacteriales</taxon>
        <taxon>Peptococcaceae</taxon>
        <taxon>Desulforamulus</taxon>
    </lineage>
</organism>
<dbReference type="HOGENOM" id="CLU_095708_0_0_9"/>
<feature type="domain" description="HTH deoR-type" evidence="9">
    <location>
        <begin position="8"/>
        <end position="75"/>
    </location>
</feature>
<dbReference type="InterPro" id="IPR036388">
    <property type="entry name" value="WH-like_DNA-bd_sf"/>
</dbReference>
<dbReference type="Proteomes" id="UP000009234">
    <property type="component" value="Chromosome"/>
</dbReference>
<dbReference type="GO" id="GO:0045892">
    <property type="term" value="P:negative regulation of DNA-templated transcription"/>
    <property type="evidence" value="ECO:0007669"/>
    <property type="project" value="InterPro"/>
</dbReference>